<keyword evidence="1" id="KW-0479">Metal-binding</keyword>
<feature type="domain" description="RING-type" evidence="6">
    <location>
        <begin position="13"/>
        <end position="52"/>
    </location>
</feature>
<comment type="caution">
    <text evidence="8">The sequence shown here is derived from an EMBL/GenBank/DDBJ whole genome shotgun (WGS) entry which is preliminary data.</text>
</comment>
<evidence type="ECO:0000259" key="7">
    <source>
        <dbReference type="PROSITE" id="PS50119"/>
    </source>
</evidence>
<dbReference type="Proteomes" id="UP001174909">
    <property type="component" value="Unassembled WGS sequence"/>
</dbReference>
<dbReference type="PANTHER" id="PTHR25462">
    <property type="entry name" value="BONUS, ISOFORM C-RELATED"/>
    <property type="match status" value="1"/>
</dbReference>
<dbReference type="PANTHER" id="PTHR25462:SF296">
    <property type="entry name" value="MEIOTIC P26, ISOFORM F"/>
    <property type="match status" value="1"/>
</dbReference>
<keyword evidence="5" id="KW-0175">Coiled coil</keyword>
<evidence type="ECO:0000259" key="6">
    <source>
        <dbReference type="PROSITE" id="PS50089"/>
    </source>
</evidence>
<proteinExistence type="predicted"/>
<evidence type="ECO:0000313" key="8">
    <source>
        <dbReference type="EMBL" id="CAI8008243.1"/>
    </source>
</evidence>
<feature type="coiled-coil region" evidence="5">
    <location>
        <begin position="236"/>
        <end position="281"/>
    </location>
</feature>
<organism evidence="8 9">
    <name type="scientific">Geodia barretti</name>
    <name type="common">Barrett's horny sponge</name>
    <dbReference type="NCBI Taxonomy" id="519541"/>
    <lineage>
        <taxon>Eukaryota</taxon>
        <taxon>Metazoa</taxon>
        <taxon>Porifera</taxon>
        <taxon>Demospongiae</taxon>
        <taxon>Heteroscleromorpha</taxon>
        <taxon>Tetractinellida</taxon>
        <taxon>Astrophorina</taxon>
        <taxon>Geodiidae</taxon>
        <taxon>Geodia</taxon>
    </lineage>
</organism>
<dbReference type="Gene3D" id="3.30.160.60">
    <property type="entry name" value="Classic Zinc Finger"/>
    <property type="match status" value="1"/>
</dbReference>
<evidence type="ECO:0000256" key="4">
    <source>
        <dbReference type="PROSITE-ProRule" id="PRU00024"/>
    </source>
</evidence>
<dbReference type="InterPro" id="IPR017907">
    <property type="entry name" value="Znf_RING_CS"/>
</dbReference>
<evidence type="ECO:0000256" key="5">
    <source>
        <dbReference type="SAM" id="Coils"/>
    </source>
</evidence>
<evidence type="ECO:0000256" key="1">
    <source>
        <dbReference type="ARBA" id="ARBA00022723"/>
    </source>
</evidence>
<dbReference type="PROSITE" id="PS50089">
    <property type="entry name" value="ZF_RING_2"/>
    <property type="match status" value="1"/>
</dbReference>
<feature type="domain" description="B box-type" evidence="7">
    <location>
        <begin position="148"/>
        <end position="191"/>
    </location>
</feature>
<dbReference type="SUPFAM" id="SSF57845">
    <property type="entry name" value="B-box zinc-binding domain"/>
    <property type="match status" value="1"/>
</dbReference>
<dbReference type="PROSITE" id="PS00518">
    <property type="entry name" value="ZF_RING_1"/>
    <property type="match status" value="1"/>
</dbReference>
<dbReference type="InterPro" id="IPR001841">
    <property type="entry name" value="Znf_RING"/>
</dbReference>
<keyword evidence="2 4" id="KW-0863">Zinc-finger</keyword>
<gene>
    <name evidence="8" type="ORF">GBAR_LOCUS5656</name>
</gene>
<dbReference type="CDD" id="cd19757">
    <property type="entry name" value="Bbox1"/>
    <property type="match status" value="1"/>
</dbReference>
<dbReference type="PROSITE" id="PS50119">
    <property type="entry name" value="ZF_BBOX"/>
    <property type="match status" value="2"/>
</dbReference>
<dbReference type="SMART" id="SM00184">
    <property type="entry name" value="RING"/>
    <property type="match status" value="1"/>
</dbReference>
<reference evidence="8" key="1">
    <citation type="submission" date="2023-03" db="EMBL/GenBank/DDBJ databases">
        <authorList>
            <person name="Steffen K."/>
            <person name="Cardenas P."/>
        </authorList>
    </citation>
    <scope>NUCLEOTIDE SEQUENCE</scope>
</reference>
<dbReference type="EMBL" id="CASHTH010000827">
    <property type="protein sequence ID" value="CAI8008243.1"/>
    <property type="molecule type" value="Genomic_DNA"/>
</dbReference>
<evidence type="ECO:0000313" key="9">
    <source>
        <dbReference type="Proteomes" id="UP001174909"/>
    </source>
</evidence>
<dbReference type="InterPro" id="IPR027370">
    <property type="entry name" value="Znf-RING_euk"/>
</dbReference>
<dbReference type="InterPro" id="IPR047153">
    <property type="entry name" value="TRIM45/56/19-like"/>
</dbReference>
<evidence type="ECO:0000256" key="3">
    <source>
        <dbReference type="ARBA" id="ARBA00022833"/>
    </source>
</evidence>
<protein>
    <submittedName>
        <fullName evidence="8">E3 ubiquitin-protein ligase TRIM56</fullName>
    </submittedName>
</protein>
<accession>A0AA35W4W6</accession>
<dbReference type="SUPFAM" id="SSF57850">
    <property type="entry name" value="RING/U-box"/>
    <property type="match status" value="1"/>
</dbReference>
<dbReference type="Pfam" id="PF13445">
    <property type="entry name" value="zf-RING_UBOX"/>
    <property type="match status" value="1"/>
</dbReference>
<dbReference type="InterPro" id="IPR013083">
    <property type="entry name" value="Znf_RING/FYVE/PHD"/>
</dbReference>
<dbReference type="AlphaFoldDB" id="A0AA35W4W6"/>
<dbReference type="GO" id="GO:0008270">
    <property type="term" value="F:zinc ion binding"/>
    <property type="evidence" value="ECO:0007669"/>
    <property type="project" value="UniProtKB-KW"/>
</dbReference>
<feature type="non-terminal residue" evidence="8">
    <location>
        <position position="1"/>
    </location>
</feature>
<dbReference type="Pfam" id="PF00643">
    <property type="entry name" value="zf-B_box"/>
    <property type="match status" value="2"/>
</dbReference>
<evidence type="ECO:0000256" key="2">
    <source>
        <dbReference type="ARBA" id="ARBA00022771"/>
    </source>
</evidence>
<dbReference type="InterPro" id="IPR000315">
    <property type="entry name" value="Znf_B-box"/>
</dbReference>
<dbReference type="SMART" id="SM00336">
    <property type="entry name" value="BBOX"/>
    <property type="match status" value="2"/>
</dbReference>
<dbReference type="Gene3D" id="3.30.40.10">
    <property type="entry name" value="Zinc/RING finger domain, C3HC4 (zinc finger)"/>
    <property type="match status" value="1"/>
</dbReference>
<keyword evidence="3" id="KW-0862">Zinc</keyword>
<feature type="domain" description="B box-type" evidence="7">
    <location>
        <begin position="87"/>
        <end position="133"/>
    </location>
</feature>
<keyword evidence="9" id="KW-1185">Reference proteome</keyword>
<name>A0AA35W4W6_GEOBA</name>
<sequence>EQAIKKVSDQLVCSVCQEEYSRPRVLPCLHVFCESCLEKLVDMRSILCPNCRRSASLLGSSVSSFPRAFYIQHLFEIREALEMAQNRKKASCSKCGEGEVQAFCADCGQFICSFCHDMHLKWKELQGHQISSLFEVQEMASKMVTPRKVTVFCTKHSTEPIKLFCETCEEVICRDCTVKAHRYHEYDLIPEVFSKYRNGIVSSLTPLKAELTCLLEQKNDANISLTALEEVHEDFRKETDDDFDKLRAEMEDIFKESLAKIEASRQECHSLRDQVVNKRRRFLQDKVDGYNLREAEVSSCLEFIEGSMSSSTEVEVLSMKKQFQKRVEEVCSEYKPPSEDLPSILVENSQQSRNKANLPGFCGIYVLSIRKLNYPCQITCAATGGLLLLQSDQMAARTSLNKAQVGCPFSAKMESTSNPSLSISIVKPYFMDALY</sequence>